<feature type="domain" description="Fibronectin type-III" evidence="1">
    <location>
        <begin position="103"/>
        <end position="202"/>
    </location>
</feature>
<dbReference type="EMBL" id="KK837883">
    <property type="protein sequence ID" value="KFP81060.1"/>
    <property type="molecule type" value="Genomic_DNA"/>
</dbReference>
<dbReference type="InterPro" id="IPR036116">
    <property type="entry name" value="FN3_sf"/>
</dbReference>
<dbReference type="PANTHER" id="PTHR20859:SF46">
    <property type="entry name" value="INTERFERON GAMMA RECEPTOR 2"/>
    <property type="match status" value="1"/>
</dbReference>
<name>A0A091NNH7_9PASS</name>
<gene>
    <name evidence="2" type="ORF">N310_02252</name>
</gene>
<evidence type="ECO:0000313" key="3">
    <source>
        <dbReference type="Proteomes" id="UP000053537"/>
    </source>
</evidence>
<dbReference type="GO" id="GO:0004896">
    <property type="term" value="F:cytokine receptor activity"/>
    <property type="evidence" value="ECO:0007669"/>
    <property type="project" value="TreeGrafter"/>
</dbReference>
<dbReference type="CDD" id="cd00063">
    <property type="entry name" value="FN3"/>
    <property type="match status" value="1"/>
</dbReference>
<accession>A0A091NNH7</accession>
<dbReference type="Pfam" id="PF09294">
    <property type="entry name" value="Interfer-bind"/>
    <property type="match status" value="1"/>
</dbReference>
<keyword evidence="3" id="KW-1185">Reference proteome</keyword>
<dbReference type="AlphaFoldDB" id="A0A091NNH7"/>
<dbReference type="Proteomes" id="UP000053537">
    <property type="component" value="Unassembled WGS sequence"/>
</dbReference>
<dbReference type="InterPro" id="IPR050650">
    <property type="entry name" value="Type-II_Cytokine-TF_Rcpt"/>
</dbReference>
<dbReference type="InterPro" id="IPR015373">
    <property type="entry name" value="Interferon/interleukin_rcp_dom"/>
</dbReference>
<sequence length="202" mass="22840">EPSPQLPAPKDVKIYSYNFQSWLRWSPVEDERGLVLYTVEYKTGASDHWSNTSCTRIPQTECAFPSFIQRRRWTVTLRVRAELGQITSDWNKTEQFVAELNTTLGPPKVTSVSVSSDSLLIGVAPPFTPEAGDDLHYLVSYWENTTSAMRKELKEDKTLFKIGNLKELTLYCFSIQVELATFSKDPLLGQPSGPECHSTDIS</sequence>
<evidence type="ECO:0000259" key="1">
    <source>
        <dbReference type="PROSITE" id="PS50853"/>
    </source>
</evidence>
<keyword evidence="2" id="KW-0675">Receptor</keyword>
<dbReference type="SUPFAM" id="SSF49265">
    <property type="entry name" value="Fibronectin type III"/>
    <property type="match status" value="2"/>
</dbReference>
<reference evidence="2 3" key="1">
    <citation type="submission" date="2014-04" db="EMBL/GenBank/DDBJ databases">
        <title>Genome evolution of avian class.</title>
        <authorList>
            <person name="Zhang G."/>
            <person name="Li C."/>
        </authorList>
    </citation>
    <scope>NUCLEOTIDE SEQUENCE [LARGE SCALE GENOMIC DNA]</scope>
    <source>
        <strain evidence="2">BGI_N310</strain>
    </source>
</reference>
<protein>
    <submittedName>
        <fullName evidence="2">Interferon gamma receptor 2</fullName>
    </submittedName>
</protein>
<dbReference type="PROSITE" id="PS50853">
    <property type="entry name" value="FN3"/>
    <property type="match status" value="1"/>
</dbReference>
<feature type="non-terminal residue" evidence="2">
    <location>
        <position position="202"/>
    </location>
</feature>
<dbReference type="Pfam" id="PF01108">
    <property type="entry name" value="Tissue_fac"/>
    <property type="match status" value="1"/>
</dbReference>
<dbReference type="GO" id="GO:0005886">
    <property type="term" value="C:plasma membrane"/>
    <property type="evidence" value="ECO:0007669"/>
    <property type="project" value="TreeGrafter"/>
</dbReference>
<proteinExistence type="predicted"/>
<dbReference type="InterPro" id="IPR013783">
    <property type="entry name" value="Ig-like_fold"/>
</dbReference>
<evidence type="ECO:0000313" key="2">
    <source>
        <dbReference type="EMBL" id="KFP81060.1"/>
    </source>
</evidence>
<dbReference type="Gene3D" id="2.60.40.10">
    <property type="entry name" value="Immunoglobulins"/>
    <property type="match status" value="2"/>
</dbReference>
<dbReference type="PANTHER" id="PTHR20859">
    <property type="entry name" value="INTERFERON/INTERLEUKIN RECEPTOR"/>
    <property type="match status" value="1"/>
</dbReference>
<organism evidence="2 3">
    <name type="scientific">Acanthisitta chloris</name>
    <name type="common">rifleman</name>
    <dbReference type="NCBI Taxonomy" id="57068"/>
    <lineage>
        <taxon>Eukaryota</taxon>
        <taxon>Metazoa</taxon>
        <taxon>Chordata</taxon>
        <taxon>Craniata</taxon>
        <taxon>Vertebrata</taxon>
        <taxon>Euteleostomi</taxon>
        <taxon>Archelosauria</taxon>
        <taxon>Archosauria</taxon>
        <taxon>Dinosauria</taxon>
        <taxon>Saurischia</taxon>
        <taxon>Theropoda</taxon>
        <taxon>Coelurosauria</taxon>
        <taxon>Aves</taxon>
        <taxon>Neognathae</taxon>
        <taxon>Neoaves</taxon>
        <taxon>Telluraves</taxon>
        <taxon>Australaves</taxon>
        <taxon>Passeriformes</taxon>
        <taxon>Acanthisittidae</taxon>
        <taxon>Acanthisitta</taxon>
    </lineage>
</organism>
<dbReference type="InterPro" id="IPR003961">
    <property type="entry name" value="FN3_dom"/>
</dbReference>
<feature type="non-terminal residue" evidence="2">
    <location>
        <position position="1"/>
    </location>
</feature>